<evidence type="ECO:0000256" key="1">
    <source>
        <dbReference type="ARBA" id="ARBA00004589"/>
    </source>
</evidence>
<evidence type="ECO:0000256" key="3">
    <source>
        <dbReference type="ARBA" id="ARBA00022692"/>
    </source>
</evidence>
<keyword evidence="3" id="KW-0812">Transmembrane</keyword>
<evidence type="ECO:0000256" key="4">
    <source>
        <dbReference type="ARBA" id="ARBA00022729"/>
    </source>
</evidence>
<dbReference type="GO" id="GO:0032222">
    <property type="term" value="P:regulation of synaptic transmission, cholinergic"/>
    <property type="evidence" value="ECO:0007669"/>
    <property type="project" value="InterPro"/>
</dbReference>
<proteinExistence type="predicted"/>
<keyword evidence="7" id="KW-0325">Glycoprotein</keyword>
<dbReference type="GO" id="GO:0098552">
    <property type="term" value="C:side of membrane"/>
    <property type="evidence" value="ECO:0007669"/>
    <property type="project" value="UniProtKB-KW"/>
</dbReference>
<feature type="chain" id="PRO_5012607544" evidence="9">
    <location>
        <begin position="24"/>
        <end position="163"/>
    </location>
</feature>
<name>A0A2A4J434_HELVI</name>
<feature type="signal peptide" evidence="9">
    <location>
        <begin position="1"/>
        <end position="23"/>
    </location>
</feature>
<evidence type="ECO:0000256" key="6">
    <source>
        <dbReference type="ARBA" id="ARBA00023136"/>
    </source>
</evidence>
<reference evidence="10" key="1">
    <citation type="submission" date="2017-09" db="EMBL/GenBank/DDBJ databases">
        <title>Contemporary evolution of a Lepidopteran species, Heliothis virescens, in response to modern agricultural practices.</title>
        <authorList>
            <person name="Fritz M.L."/>
            <person name="Deyonke A.M."/>
            <person name="Papanicolaou A."/>
            <person name="Micinski S."/>
            <person name="Westbrook J."/>
            <person name="Gould F."/>
        </authorList>
    </citation>
    <scope>NUCLEOTIDE SEQUENCE [LARGE SCALE GENOMIC DNA]</scope>
    <source>
        <strain evidence="10">HvINT-</strain>
        <tissue evidence="10">Whole body</tissue>
    </source>
</reference>
<protein>
    <submittedName>
        <fullName evidence="10">Uncharacterized protein</fullName>
    </submittedName>
</protein>
<comment type="caution">
    <text evidence="10">The sequence shown here is derived from an EMBL/GenBank/DDBJ whole genome shotgun (WGS) entry which is preliminary data.</text>
</comment>
<accession>A0A2A4J434</accession>
<dbReference type="Pfam" id="PF17064">
    <property type="entry name" value="QVR"/>
    <property type="match status" value="1"/>
</dbReference>
<evidence type="ECO:0000256" key="9">
    <source>
        <dbReference type="SAM" id="SignalP"/>
    </source>
</evidence>
<dbReference type="InterPro" id="IPR050975">
    <property type="entry name" value="Sleep_regulator"/>
</dbReference>
<organism evidence="10">
    <name type="scientific">Heliothis virescens</name>
    <name type="common">Tobacco budworm moth</name>
    <dbReference type="NCBI Taxonomy" id="7102"/>
    <lineage>
        <taxon>Eukaryota</taxon>
        <taxon>Metazoa</taxon>
        <taxon>Ecdysozoa</taxon>
        <taxon>Arthropoda</taxon>
        <taxon>Hexapoda</taxon>
        <taxon>Insecta</taxon>
        <taxon>Pterygota</taxon>
        <taxon>Neoptera</taxon>
        <taxon>Endopterygota</taxon>
        <taxon>Lepidoptera</taxon>
        <taxon>Glossata</taxon>
        <taxon>Ditrysia</taxon>
        <taxon>Noctuoidea</taxon>
        <taxon>Noctuidae</taxon>
        <taxon>Heliothinae</taxon>
        <taxon>Heliothis</taxon>
    </lineage>
</organism>
<keyword evidence="8" id="KW-0449">Lipoprotein</keyword>
<keyword evidence="4 9" id="KW-0732">Signal</keyword>
<dbReference type="EMBL" id="NWSH01003451">
    <property type="protein sequence ID" value="PCG66274.1"/>
    <property type="molecule type" value="Genomic_DNA"/>
</dbReference>
<keyword evidence="5" id="KW-1133">Transmembrane helix</keyword>
<sequence length="163" mass="17859">MARYGFTALNLAVLLALFEIGSCLHCYQCNSEQDPACGDPFKSNKHQVDCMTQDSINYNTLYLRSVLPAEVFGSVVGAPRYCHKIVMQTGTVVRTCLDANPADINHTCRSLENSSKLPNIDPSKKIKHCSVCDKDNCNAATSLSFSLPLATLALIASYLFCKQ</sequence>
<dbReference type="AlphaFoldDB" id="A0A2A4J434"/>
<evidence type="ECO:0000256" key="7">
    <source>
        <dbReference type="ARBA" id="ARBA00023180"/>
    </source>
</evidence>
<dbReference type="InterPro" id="IPR031424">
    <property type="entry name" value="QVR-like"/>
</dbReference>
<keyword evidence="2" id="KW-0336">GPI-anchor</keyword>
<keyword evidence="6" id="KW-0472">Membrane</keyword>
<evidence type="ECO:0000256" key="2">
    <source>
        <dbReference type="ARBA" id="ARBA00022622"/>
    </source>
</evidence>
<comment type="subcellular location">
    <subcellularLocation>
        <location evidence="1">Membrane</location>
        <topology evidence="1">Lipid-anchor</topology>
        <topology evidence="1">GPI-anchor</topology>
    </subcellularLocation>
</comment>
<evidence type="ECO:0000256" key="5">
    <source>
        <dbReference type="ARBA" id="ARBA00022989"/>
    </source>
</evidence>
<dbReference type="GO" id="GO:0030431">
    <property type="term" value="P:sleep"/>
    <property type="evidence" value="ECO:0007669"/>
    <property type="project" value="InterPro"/>
</dbReference>
<evidence type="ECO:0000256" key="8">
    <source>
        <dbReference type="ARBA" id="ARBA00023288"/>
    </source>
</evidence>
<dbReference type="PANTHER" id="PTHR33562">
    <property type="entry name" value="ATILLA, ISOFORM B-RELATED-RELATED"/>
    <property type="match status" value="1"/>
</dbReference>
<gene>
    <name evidence="10" type="ORF">B5V51_7902</name>
</gene>
<evidence type="ECO:0000313" key="10">
    <source>
        <dbReference type="EMBL" id="PCG66274.1"/>
    </source>
</evidence>